<dbReference type="Pfam" id="PF01535">
    <property type="entry name" value="PPR"/>
    <property type="match status" value="9"/>
</dbReference>
<dbReference type="AlphaFoldDB" id="A0A8I6Y2E1"/>
<dbReference type="Gene3D" id="1.25.40.10">
    <property type="entry name" value="Tetratricopeptide repeat domain"/>
    <property type="match status" value="6"/>
</dbReference>
<dbReference type="FunFam" id="1.25.40.10:FF:001213">
    <property type="entry name" value="Pentatricopeptide repeat-containing protein, mitochondrial"/>
    <property type="match status" value="1"/>
</dbReference>
<reference evidence="4" key="3">
    <citation type="submission" date="2022-01" db="UniProtKB">
        <authorList>
            <consortium name="EnsemblPlants"/>
        </authorList>
    </citation>
    <scope>IDENTIFICATION</scope>
    <source>
        <strain evidence="4">subsp. vulgare</strain>
    </source>
</reference>
<evidence type="ECO:0000256" key="1">
    <source>
        <dbReference type="ARBA" id="ARBA00022737"/>
    </source>
</evidence>
<dbReference type="InterPro" id="IPR046960">
    <property type="entry name" value="PPR_At4g14850-like_plant"/>
</dbReference>
<dbReference type="FunFam" id="1.25.40.10:FF:002944">
    <property type="entry name" value="Pentatricopeptide repeat-containing protein At1g09220, mitochondrial"/>
    <property type="match status" value="1"/>
</dbReference>
<dbReference type="SMR" id="A0A8I6Y2E1"/>
<feature type="repeat" description="PPR" evidence="3">
    <location>
        <begin position="731"/>
        <end position="761"/>
    </location>
</feature>
<dbReference type="Pfam" id="PF20431">
    <property type="entry name" value="E_motif"/>
    <property type="match status" value="2"/>
</dbReference>
<dbReference type="NCBIfam" id="TIGR00756">
    <property type="entry name" value="PPR"/>
    <property type="match status" value="8"/>
</dbReference>
<dbReference type="Gramene" id="HORVU.MOREX.r2.3HG0247050.1">
    <property type="protein sequence ID" value="HORVU.MOREX.r2.3HG0247050.1"/>
    <property type="gene ID" value="HORVU.MOREX.r2.3HG0247050"/>
</dbReference>
<dbReference type="FunFam" id="1.25.40.10:FF:000427">
    <property type="entry name" value="Pentatricopeptide repeat-containing protein chloroplastic"/>
    <property type="match status" value="1"/>
</dbReference>
<dbReference type="Gramene" id="HORVU.MOREX.r3.3HG0296610.1">
    <property type="protein sequence ID" value="HORVU.MOREX.r3.3HG0296610.1"/>
    <property type="gene ID" value="HORVU.MOREX.r3.3HG0296610"/>
</dbReference>
<evidence type="ECO:0008006" key="6">
    <source>
        <dbReference type="Google" id="ProtNLM"/>
    </source>
</evidence>
<feature type="repeat" description="PPR" evidence="3">
    <location>
        <begin position="630"/>
        <end position="664"/>
    </location>
</feature>
<dbReference type="GO" id="GO:0003723">
    <property type="term" value="F:RNA binding"/>
    <property type="evidence" value="ECO:0007669"/>
    <property type="project" value="InterPro"/>
</dbReference>
<evidence type="ECO:0000313" key="5">
    <source>
        <dbReference type="Proteomes" id="UP000011116"/>
    </source>
</evidence>
<feature type="repeat" description="PPR" evidence="3">
    <location>
        <begin position="159"/>
        <end position="189"/>
    </location>
</feature>
<accession>A0A8I6Y2E1</accession>
<keyword evidence="5" id="KW-1185">Reference proteome</keyword>
<dbReference type="PANTHER" id="PTHR47926:SF460">
    <property type="entry name" value="OS01G0815900 PROTEIN"/>
    <property type="match status" value="1"/>
</dbReference>
<proteinExistence type="predicted"/>
<dbReference type="FunFam" id="1.25.40.10:FF:000090">
    <property type="entry name" value="Pentatricopeptide repeat-containing protein, chloroplastic"/>
    <property type="match status" value="1"/>
</dbReference>
<dbReference type="Pfam" id="PF13041">
    <property type="entry name" value="PPR_2"/>
    <property type="match status" value="3"/>
</dbReference>
<reference evidence="4" key="2">
    <citation type="submission" date="2020-10" db="EMBL/GenBank/DDBJ databases">
        <authorList>
            <person name="Scholz U."/>
            <person name="Mascher M."/>
            <person name="Fiebig A."/>
        </authorList>
    </citation>
    <scope>NUCLEOTIDE SEQUENCE [LARGE SCALE GENOMIC DNA]</scope>
    <source>
        <strain evidence="4">cv. Morex</strain>
    </source>
</reference>
<feature type="repeat" description="PPR" evidence="3">
    <location>
        <begin position="529"/>
        <end position="563"/>
    </location>
</feature>
<dbReference type="InterPro" id="IPR046848">
    <property type="entry name" value="E_motif"/>
</dbReference>
<feature type="repeat" description="PPR" evidence="3">
    <location>
        <begin position="762"/>
        <end position="796"/>
    </location>
</feature>
<dbReference type="FunFam" id="1.25.40.10:FF:000348">
    <property type="entry name" value="Pentatricopeptide repeat-containing protein chloroplastic"/>
    <property type="match status" value="1"/>
</dbReference>
<evidence type="ECO:0000313" key="4">
    <source>
        <dbReference type="EnsemblPlants" id="HORVU.MOREX.r3.3HG0296610.1"/>
    </source>
</evidence>
<dbReference type="GO" id="GO:0009451">
    <property type="term" value="P:RNA modification"/>
    <property type="evidence" value="ECO:0007669"/>
    <property type="project" value="InterPro"/>
</dbReference>
<dbReference type="PANTHER" id="PTHR47926">
    <property type="entry name" value="PENTATRICOPEPTIDE REPEAT-CONTAINING PROTEIN"/>
    <property type="match status" value="1"/>
</dbReference>
<organism evidence="4 5">
    <name type="scientific">Hordeum vulgare subsp. vulgare</name>
    <name type="common">Domesticated barley</name>
    <dbReference type="NCBI Taxonomy" id="112509"/>
    <lineage>
        <taxon>Eukaryota</taxon>
        <taxon>Viridiplantae</taxon>
        <taxon>Streptophyta</taxon>
        <taxon>Embryophyta</taxon>
        <taxon>Tracheophyta</taxon>
        <taxon>Spermatophyta</taxon>
        <taxon>Magnoliopsida</taxon>
        <taxon>Liliopsida</taxon>
        <taxon>Poales</taxon>
        <taxon>Poaceae</taxon>
        <taxon>BOP clade</taxon>
        <taxon>Pooideae</taxon>
        <taxon>Triticodae</taxon>
        <taxon>Triticeae</taxon>
        <taxon>Hordeinae</taxon>
        <taxon>Hordeum</taxon>
    </lineage>
</organism>
<feature type="repeat" description="PPR" evidence="3">
    <location>
        <begin position="832"/>
        <end position="862"/>
    </location>
</feature>
<name>A0A8I6Y2E1_HORVV</name>
<keyword evidence="2" id="KW-0809">Transit peptide</keyword>
<evidence type="ECO:0000256" key="3">
    <source>
        <dbReference type="PROSITE-ProRule" id="PRU00708"/>
    </source>
</evidence>
<feature type="repeat" description="PPR" evidence="3">
    <location>
        <begin position="863"/>
        <end position="897"/>
    </location>
</feature>
<keyword evidence="1" id="KW-0677">Repeat</keyword>
<sequence>MARFPADVLRQGCRPSHDAAAADAHVRGLVALLLRHQAERRPLLQIHAQLVARQVFDRRPTPWHALLKAYSRGPLPQEALSLFRDARRHAADDTYAFVHALGACAALAWPRAGAQLHGLAVRKGFEFHAYVHTALLNAYVVCGCLAESRIAFDEMPAKNAVTWNVMITGFAARGEVEYARLLFERMPCRNVVSWTGMIDGYTRSCRSVEAVALFRRMMAEAVDPSEITVLAVVPAVSNIGRILLGEALHGYCEKKGLLVLDIRVGNSLIDLYAKIGSIKNSLKIFHEMLDRRNLVSWTSIISGFAMHGLSTEAVELFAEMRRAGIRPNRVTFLSVLNACNHGGLVEQGVLFFKCMVYEYNLTPEIKHFGCIIDMLGRAGRLSEAEQVISGLPMEVNSVVWRTLLGCCSKYGEVEMGQRAMKKILDIERESGSDFVVVSNMFTELGRFGDAERSRKLVDERSVVKVPGLALVGESHIVVMEAIKKLHGHLIVSGLYNCQYAMSKILRFYAILQPDMALAYKVYGQIEAPTTYLWNIILRGLAQSDAPEDAVAFYKKARGKGMEPDNLTFPFVVKACARISALKEGKQMHSHVLKFGLLSDIFVSNSLIHLYAACGDLCCARSVFDGMLVKDVVSWNSLICGYSRCNRLKEALKLFRLMHDEGVRADKVTMVKVVSACTRIGDWSMADCLVKYIEDYCIEVDIYLGNTLIDYHGRRGQLQSAEKICFNMKDRNVVTLNAMINAYSKAGDLVSARRLFEESPGKDLISWSSMISGYSQASQFSDALELFREMQRAKVKPDAVVLASVLSACAHLGALDLGRWIHDYVSRNQIEADTILHNCLIDMYAKCGSTKEALEVFREMKEKDTLSWNSIIMGLANNGAEEEALNAFRAMLAEGFRPNEVTILGVLIACANAELVEEGLGHFDSMRSVHGMEPQMKHYGVVVDLLGRAGRLTKALRFIAEMPVAPEPVVYRILLGAARTHGDLGVAEVAAQRLRELDGGNSGDYTLMSNAYAGADRWGDAMQVRQRLEDSRVRKLPACSVVDC</sequence>
<protein>
    <recommendedName>
        <fullName evidence="6">Pentatricopeptide repeat-containing protein</fullName>
    </recommendedName>
</protein>
<feature type="repeat" description="PPR" evidence="3">
    <location>
        <begin position="293"/>
        <end position="327"/>
    </location>
</feature>
<evidence type="ECO:0000256" key="2">
    <source>
        <dbReference type="ARBA" id="ARBA00022946"/>
    </source>
</evidence>
<dbReference type="InterPro" id="IPR011990">
    <property type="entry name" value="TPR-like_helical_dom_sf"/>
</dbReference>
<dbReference type="PROSITE" id="PS51375">
    <property type="entry name" value="PPR"/>
    <property type="match status" value="9"/>
</dbReference>
<dbReference type="Proteomes" id="UP000011116">
    <property type="component" value="Chromosome 3H"/>
</dbReference>
<feature type="repeat" description="PPR" evidence="3">
    <location>
        <begin position="190"/>
        <end position="224"/>
    </location>
</feature>
<dbReference type="InterPro" id="IPR002885">
    <property type="entry name" value="PPR_rpt"/>
</dbReference>
<reference evidence="5" key="1">
    <citation type="journal article" date="2012" name="Nature">
        <title>A physical, genetic and functional sequence assembly of the barley genome.</title>
        <authorList>
            <consortium name="The International Barley Genome Sequencing Consortium"/>
            <person name="Mayer K.F."/>
            <person name="Waugh R."/>
            <person name="Brown J.W."/>
            <person name="Schulman A."/>
            <person name="Langridge P."/>
            <person name="Platzer M."/>
            <person name="Fincher G.B."/>
            <person name="Muehlbauer G.J."/>
            <person name="Sato K."/>
            <person name="Close T.J."/>
            <person name="Wise R.P."/>
            <person name="Stein N."/>
        </authorList>
    </citation>
    <scope>NUCLEOTIDE SEQUENCE [LARGE SCALE GENOMIC DNA]</scope>
    <source>
        <strain evidence="5">cv. Morex</strain>
    </source>
</reference>
<dbReference type="EnsemblPlants" id="HORVU.MOREX.r3.3HG0296610.1">
    <property type="protein sequence ID" value="HORVU.MOREX.r3.3HG0296610.1"/>
    <property type="gene ID" value="HORVU.MOREX.r3.3HG0296610"/>
</dbReference>